<feature type="region of interest" description="Disordered" evidence="1">
    <location>
        <begin position="1"/>
        <end position="29"/>
    </location>
</feature>
<reference evidence="2" key="1">
    <citation type="submission" date="2023-02" db="EMBL/GenBank/DDBJ databases">
        <title>Colletotrichum kahawae CIFC_Que2 genome sequencing and assembly.</title>
        <authorList>
            <person name="Baroncelli R."/>
        </authorList>
    </citation>
    <scope>NUCLEOTIDE SEQUENCE</scope>
    <source>
        <strain evidence="2">CIFC_Que2</strain>
    </source>
</reference>
<name>A0AAD9Y053_COLKA</name>
<evidence type="ECO:0000313" key="2">
    <source>
        <dbReference type="EMBL" id="KAK2730598.1"/>
    </source>
</evidence>
<proteinExistence type="predicted"/>
<evidence type="ECO:0000313" key="3">
    <source>
        <dbReference type="Proteomes" id="UP001281614"/>
    </source>
</evidence>
<dbReference type="AlphaFoldDB" id="A0AAD9Y053"/>
<gene>
    <name evidence="2" type="ORF">CKAH01_02426</name>
</gene>
<organism evidence="2 3">
    <name type="scientific">Colletotrichum kahawae</name>
    <name type="common">Coffee berry disease fungus</name>
    <dbReference type="NCBI Taxonomy" id="34407"/>
    <lineage>
        <taxon>Eukaryota</taxon>
        <taxon>Fungi</taxon>
        <taxon>Dikarya</taxon>
        <taxon>Ascomycota</taxon>
        <taxon>Pezizomycotina</taxon>
        <taxon>Sordariomycetes</taxon>
        <taxon>Hypocreomycetidae</taxon>
        <taxon>Glomerellales</taxon>
        <taxon>Glomerellaceae</taxon>
        <taxon>Colletotrichum</taxon>
        <taxon>Colletotrichum gloeosporioides species complex</taxon>
    </lineage>
</organism>
<dbReference type="EMBL" id="VYYT01000665">
    <property type="protein sequence ID" value="KAK2730598.1"/>
    <property type="molecule type" value="Genomic_DNA"/>
</dbReference>
<sequence>MKRKSPSARLPPSSNTPSQDRINTPFGTG</sequence>
<protein>
    <submittedName>
        <fullName evidence="2">Uncharacterized protein</fullName>
    </submittedName>
</protein>
<evidence type="ECO:0000256" key="1">
    <source>
        <dbReference type="SAM" id="MobiDB-lite"/>
    </source>
</evidence>
<feature type="compositionally biased region" description="Polar residues" evidence="1">
    <location>
        <begin position="12"/>
        <end position="29"/>
    </location>
</feature>
<accession>A0AAD9Y053</accession>
<dbReference type="Proteomes" id="UP001281614">
    <property type="component" value="Unassembled WGS sequence"/>
</dbReference>
<keyword evidence="3" id="KW-1185">Reference proteome</keyword>
<comment type="caution">
    <text evidence="2">The sequence shown here is derived from an EMBL/GenBank/DDBJ whole genome shotgun (WGS) entry which is preliminary data.</text>
</comment>